<name>A0A1V6N3W8_METAZ</name>
<dbReference type="EMBL" id="JXMW01000005">
    <property type="protein sequence ID" value="OQD59186.1"/>
    <property type="molecule type" value="Genomic_DNA"/>
</dbReference>
<sequence length="79" mass="8861">MQFKTIFSILTLFFIMIGGVSAEENPNVTFNIVEFNLQSLYADFINQISFIFNNVFMFLFPGNGSQIGSVSGDESQIGY</sequence>
<evidence type="ECO:0000313" key="1">
    <source>
        <dbReference type="EMBL" id="OQD59186.1"/>
    </source>
</evidence>
<keyword evidence="2" id="KW-1185">Reference proteome</keyword>
<proteinExistence type="predicted"/>
<gene>
    <name evidence="1" type="ORF">MBBAR_5c00290</name>
</gene>
<dbReference type="RefSeq" id="WP_080459873.1">
    <property type="nucleotide sequence ID" value="NZ_BBET01000173.1"/>
</dbReference>
<comment type="caution">
    <text evidence="1">The sequence shown here is derived from an EMBL/GenBank/DDBJ whole genome shotgun (WGS) entry which is preliminary data.</text>
</comment>
<dbReference type="AlphaFoldDB" id="A0A1V6N3W8"/>
<accession>A0A1V6N3W8</accession>
<organism evidence="1 2">
    <name type="scientific">Methanobrevibacter arboriphilus JCM 13429 = DSM 1125</name>
    <dbReference type="NCBI Taxonomy" id="1300164"/>
    <lineage>
        <taxon>Archaea</taxon>
        <taxon>Methanobacteriati</taxon>
        <taxon>Methanobacteriota</taxon>
        <taxon>Methanomada group</taxon>
        <taxon>Methanobacteria</taxon>
        <taxon>Methanobacteriales</taxon>
        <taxon>Methanobacteriaceae</taxon>
        <taxon>Methanobrevibacter</taxon>
    </lineage>
</organism>
<dbReference type="Proteomes" id="UP000191661">
    <property type="component" value="Unassembled WGS sequence"/>
</dbReference>
<reference evidence="1 2" key="1">
    <citation type="submission" date="2014-12" db="EMBL/GenBank/DDBJ databases">
        <title>Genome sequence of Methanobrevibacter arboriphilicus DH1, DSM1125.</title>
        <authorList>
            <person name="Poehlein A."/>
            <person name="Thauer R.K."/>
            <person name="Seedorf H."/>
            <person name="Daniel R."/>
        </authorList>
    </citation>
    <scope>NUCLEOTIDE SEQUENCE [LARGE SCALE GENOMIC DNA]</scope>
    <source>
        <strain evidence="1 2">DH1</strain>
    </source>
</reference>
<evidence type="ECO:0000313" key="2">
    <source>
        <dbReference type="Proteomes" id="UP000191661"/>
    </source>
</evidence>
<protein>
    <submittedName>
        <fullName evidence="1">Uncharacterized protein</fullName>
    </submittedName>
</protein>